<keyword evidence="2" id="KW-0472">Membrane</keyword>
<evidence type="ECO:0000259" key="4">
    <source>
        <dbReference type="PROSITE" id="PS50055"/>
    </source>
</evidence>
<dbReference type="PROSITE" id="PS00383">
    <property type="entry name" value="TYR_PHOSPHATASE_1"/>
    <property type="match status" value="1"/>
</dbReference>
<dbReference type="InterPro" id="IPR000242">
    <property type="entry name" value="PTP_cat"/>
</dbReference>
<evidence type="ECO:0000259" key="5">
    <source>
        <dbReference type="PROSITE" id="PS50056"/>
    </source>
</evidence>
<keyword evidence="3" id="KW-0732">Signal</keyword>
<dbReference type="GO" id="GO:0004725">
    <property type="term" value="F:protein tyrosine phosphatase activity"/>
    <property type="evidence" value="ECO:0007669"/>
    <property type="project" value="InterPro"/>
</dbReference>
<name>A0AAE9EI24_CAEBR</name>
<dbReference type="InterPro" id="IPR029021">
    <property type="entry name" value="Prot-tyrosine_phosphatase-like"/>
</dbReference>
<dbReference type="Pfam" id="PF02206">
    <property type="entry name" value="WSN"/>
    <property type="match status" value="1"/>
</dbReference>
<dbReference type="InterPro" id="IPR000387">
    <property type="entry name" value="Tyr_Pase_dom"/>
</dbReference>
<dbReference type="PANTHER" id="PTHR32525:SF3">
    <property type="entry name" value="DOMAIN OF UNKNOWN FUNCTION WSN DOMAIN-CONTAINING PROTEIN-RELATED"/>
    <property type="match status" value="1"/>
</dbReference>
<dbReference type="PROSITE" id="PS50055">
    <property type="entry name" value="TYR_PHOSPHATASE_PTP"/>
    <property type="match status" value="1"/>
</dbReference>
<dbReference type="Proteomes" id="UP000829354">
    <property type="component" value="Chromosome III"/>
</dbReference>
<evidence type="ECO:0008006" key="8">
    <source>
        <dbReference type="Google" id="ProtNLM"/>
    </source>
</evidence>
<dbReference type="FunFam" id="3.90.190.10:FF:000235">
    <property type="entry name" value="Protein-tyrosine-phosphatase"/>
    <property type="match status" value="1"/>
</dbReference>
<evidence type="ECO:0000256" key="2">
    <source>
        <dbReference type="SAM" id="Phobius"/>
    </source>
</evidence>
<dbReference type="InterPro" id="IPR016130">
    <property type="entry name" value="Tyr_Pase_AS"/>
</dbReference>
<keyword evidence="7" id="KW-1185">Reference proteome</keyword>
<dbReference type="PANTHER" id="PTHR32525">
    <property type="entry name" value="PROTEIN-TYROSINE-PHOSPHATASE"/>
    <property type="match status" value="1"/>
</dbReference>
<evidence type="ECO:0000256" key="1">
    <source>
        <dbReference type="SAM" id="MobiDB-lite"/>
    </source>
</evidence>
<keyword evidence="2" id="KW-1133">Transmembrane helix</keyword>
<dbReference type="SMART" id="SM00404">
    <property type="entry name" value="PTPc_motif"/>
    <property type="match status" value="1"/>
</dbReference>
<keyword evidence="2" id="KW-0812">Transmembrane</keyword>
<accession>A0AAE9EI24</accession>
<feature type="compositionally biased region" description="Basic and acidic residues" evidence="1">
    <location>
        <begin position="1264"/>
        <end position="1286"/>
    </location>
</feature>
<dbReference type="SMART" id="SM00194">
    <property type="entry name" value="PTPc"/>
    <property type="match status" value="1"/>
</dbReference>
<evidence type="ECO:0000256" key="3">
    <source>
        <dbReference type="SAM" id="SignalP"/>
    </source>
</evidence>
<dbReference type="CDD" id="cd00047">
    <property type="entry name" value="PTPc"/>
    <property type="match status" value="1"/>
</dbReference>
<dbReference type="PRINTS" id="PR00700">
    <property type="entry name" value="PRTYPHPHTASE"/>
</dbReference>
<dbReference type="InterPro" id="IPR003125">
    <property type="entry name" value="WSN"/>
</dbReference>
<feature type="compositionally biased region" description="Basic and acidic residues" evidence="1">
    <location>
        <begin position="1241"/>
        <end position="1255"/>
    </location>
</feature>
<feature type="domain" description="Tyrosine-protein phosphatase" evidence="4">
    <location>
        <begin position="918"/>
        <end position="1178"/>
    </location>
</feature>
<evidence type="ECO:0000313" key="7">
    <source>
        <dbReference type="Proteomes" id="UP000829354"/>
    </source>
</evidence>
<proteinExistence type="predicted"/>
<feature type="transmembrane region" description="Helical" evidence="2">
    <location>
        <begin position="824"/>
        <end position="848"/>
    </location>
</feature>
<dbReference type="PROSITE" id="PS50056">
    <property type="entry name" value="TYR_PHOSPHATASE_2"/>
    <property type="match status" value="1"/>
</dbReference>
<sequence>MIFPWRHWNWLLVILQTVACFPISDTLESGNFSRSRRAPKGDKLSPLVLNFQTLARLINGVSMEAGLLTGLIPSEDLVSELLHMGSIKPKHIINLDSKILNDALTGLAELPTKLKSTTEIGNLEARFVLLEDVRTNSSFVHHFKNYTGRVDYNTHLEDAQKLDGFKNEIQKMKNEANALNSALLNTVTKTEANVSKVAILFPSVHDNLLDTETGIQGFGEVVDLVDKILLTRDSSKFIDLFELENENRIKLKDSQLIDEKARSEFVENMKQVYTSRTNAQKAQDGLKTIHQLTTESNKRQKTFLYTSGFINQFEDLDTLAKDSENGWIAGHMNQSKLVSESLKKAFGALDSLKTAFNSVRTKWIPLNKPANQKSFEVVQNDQLNIAQVPDNPEDVYKTVSAFLECDENVDYPGKVRTVDDVKAKIEELSGLMQKIENMDYFESLKDLSILKALVDVTGKNDDQKKELGLKLIKIMKSETPEKKMIQNLKRLETNLDVLLSVSPQINKLAKEMDLTVPDKLHNDLAKKSYLEIYTCLEKIGDSGKAVKDMVQMIQKIRTNKKGSEDIIVKGVLESVDYLKDVKKSADKMKEVRAPEALALNSSFPDSQKFSNMIGMAVRGLTSILEIHQKRDVLKPFLENMDDIKNDAKAKKLTPEQEQRIKDLARIKEELMKTLAAIDIFRKNLDVGKMRRKRRRAYRRPRNAKIPNFKSLQTVLKNAAKIPGVIFVSEKELEEIKKTMNALNTANSKNAVTALESLQNLNLDFSGFGFQGAIASLAAIDRFFESYSKAMYKASSSGPQSISGGSNQSMPQRSPVSQWYEDPAVMAPTGVGVVFVGLVIFFILLWLGYCRCLCCKKEGKYNELDRDDTQRDEDDYFSVGKTVYTSIMAQNSNNKTPHYWAKEVLGHLKGLEKLKITDADKKENIAERRYEELICIKDTAVSLNGFDDPFINANVMKFEKKGSCIMSQAPLDGNEQIRNQNGVLVYQNPRKKSTIEKHWAMIDQYNVQGLVMTCAFIENDIKKCPAYFPLEEGGEVEFGRYKIKTISVEKNLKQFTDKKNFTLYTIEYKNTLQPQQPPKSLKLLQYTGWPDHGSPTEPEPALEIFSFINQFENGNVLIHCHAGIGRTGTLVALKNGMEMVKTTKNLNIIEVLFPVRKCRYNSIQTPDQLTYLALCMTKATMKSRNVPYLKEFDALQYFHNKVATGKYNLTEKDQCDEAFMERFCAEDKAEMEEYCKRKREEYEAAEKKRKEKEKELGPPAKNGKKSKEMSKEQKKKSKENPKNGQKKDQKKPKPAVKK</sequence>
<dbReference type="InterPro" id="IPR003595">
    <property type="entry name" value="Tyr_Pase_cat"/>
</dbReference>
<dbReference type="EMBL" id="CP092622">
    <property type="protein sequence ID" value="UMM21256.1"/>
    <property type="molecule type" value="Genomic_DNA"/>
</dbReference>
<reference evidence="6 7" key="1">
    <citation type="submission" date="2022-04" db="EMBL/GenBank/DDBJ databases">
        <title>Chromosome-level reference genomes for two strains of Caenorhabditis briggsae: an improved platform for comparative genomics.</title>
        <authorList>
            <person name="Stevens L."/>
            <person name="Andersen E."/>
        </authorList>
    </citation>
    <scope>NUCLEOTIDE SEQUENCE [LARGE SCALE GENOMIC DNA]</scope>
    <source>
        <strain evidence="6">VX34</strain>
        <tissue evidence="6">Whole-organism</tissue>
    </source>
</reference>
<feature type="region of interest" description="Disordered" evidence="1">
    <location>
        <begin position="1241"/>
        <end position="1297"/>
    </location>
</feature>
<feature type="chain" id="PRO_5041936843" description="Protein-tyrosine-phosphatase" evidence="3">
    <location>
        <begin position="21"/>
        <end position="1297"/>
    </location>
</feature>
<evidence type="ECO:0000313" key="6">
    <source>
        <dbReference type="EMBL" id="UMM21256.1"/>
    </source>
</evidence>
<feature type="domain" description="Tyrosine specific protein phosphatases" evidence="5">
    <location>
        <begin position="1101"/>
        <end position="1169"/>
    </location>
</feature>
<dbReference type="SUPFAM" id="SSF52799">
    <property type="entry name" value="(Phosphotyrosine protein) phosphatases II"/>
    <property type="match status" value="1"/>
</dbReference>
<feature type="signal peptide" evidence="3">
    <location>
        <begin position="1"/>
        <end position="20"/>
    </location>
</feature>
<gene>
    <name evidence="6" type="ORF">L5515_003015</name>
</gene>
<dbReference type="Gene3D" id="3.90.190.10">
    <property type="entry name" value="Protein tyrosine phosphatase superfamily"/>
    <property type="match status" value="1"/>
</dbReference>
<dbReference type="SMART" id="SM00453">
    <property type="entry name" value="WSN"/>
    <property type="match status" value="1"/>
</dbReference>
<dbReference type="Pfam" id="PF00102">
    <property type="entry name" value="Y_phosphatase"/>
    <property type="match status" value="1"/>
</dbReference>
<feature type="compositionally biased region" description="Basic residues" evidence="1">
    <location>
        <begin position="1287"/>
        <end position="1297"/>
    </location>
</feature>
<protein>
    <recommendedName>
        <fullName evidence="8">Protein-tyrosine-phosphatase</fullName>
    </recommendedName>
</protein>
<organism evidence="6 7">
    <name type="scientific">Caenorhabditis briggsae</name>
    <dbReference type="NCBI Taxonomy" id="6238"/>
    <lineage>
        <taxon>Eukaryota</taxon>
        <taxon>Metazoa</taxon>
        <taxon>Ecdysozoa</taxon>
        <taxon>Nematoda</taxon>
        <taxon>Chromadorea</taxon>
        <taxon>Rhabditida</taxon>
        <taxon>Rhabditina</taxon>
        <taxon>Rhabditomorpha</taxon>
        <taxon>Rhabditoidea</taxon>
        <taxon>Rhabditidae</taxon>
        <taxon>Peloderinae</taxon>
        <taxon>Caenorhabditis</taxon>
    </lineage>
</organism>